<dbReference type="InterPro" id="IPR029044">
    <property type="entry name" value="Nucleotide-diphossugar_trans"/>
</dbReference>
<gene>
    <name evidence="3" type="ORF">CSSPJE1EN1_LOCUS29760</name>
</gene>
<sequence>MEVSLMGICHGEPSSSLPAMSMVKGEQHQTSLASLHWLLSSNSCLGGSRSSSCSFQRKFSVPRRLQAAAGYFPVWSGFVIPSENLPIVVQGNQSQGRSPRAIQWGIQTGTLLDFQTHQRACIGGYKPHALPTTPATQPASAQEMLKQWRLENELQSLKDLNKQLQEASNLEERMTVIDRSNKHVHSMFGRFSYSSTFVNPVIALAMQVLEKSDLYLLKCMVASGQEHVLDAPSDMLSTLVGARADKVKDDAKFELSSDDCSLASPAKKKMDREEVMQNGHMSNAGSIIENITQSLQSLVQMLERMDRFYDSIGGIIGYQVAALELIKAYEQEQELCLSKLLLAEQTTGQHSRKQFLVPVGPDLAKDKEYAIRAASWGLERLPEMAEIYPLGGAGDRLGLVDPVTGECLPVAMLPYCGRTLLEGLIRDLQAREFLYYKVYGRQHITPVAIMTSAAKKNNERVQALCESHGWFGRGKQSFHLFEQPLVPTVSAADGRWMVSQPLGLVLKPGGHGVIWKLASDEGVFAWFSGWERKAAIVRQISNPVAGTDVTLLALSGIGRQYNKKFGFASCTRNVGAAEGVNVLTEQSRGDGSWEYAISCIEYTEFSKLGITDVPVAPGSGEAQFPANANVLYVDLASVEQIASSKTAATLPGMVMNLKKPTNYNDHHGIKHSVRGGRIECTMQNVADQLVTRQPSRLTSESHEDLDTFIVFNERRKVTSSAKRHRKMKDDLLHQTPDGSFLDVTRNGFELLTSCGVQMPKMESNHCYVDSWPPFIVLLHPAMGPLWDITRQKIRGGSMAEGSELVLEVAEFSWLNVELKGSLLVKATNVMGSLRQSEHGSEKTLDYGVGCARCRLHGVQILNKSVDWNCSSNVYWQHKVQRLEALEIILQDNAEFEAFNVTFEGSHRFEVPSGHRMRITEGSSGLSCSLEPISGDASMLGTWHWHYKVDEVGQVCLTMVEL</sequence>
<reference evidence="3" key="1">
    <citation type="submission" date="2024-02" db="EMBL/GenBank/DDBJ databases">
        <authorList>
            <consortium name="ELIXIR-Norway"/>
            <consortium name="Elixir Norway"/>
        </authorList>
    </citation>
    <scope>NUCLEOTIDE SEQUENCE</scope>
</reference>
<dbReference type="EMBL" id="CAXAQS010001024">
    <property type="protein sequence ID" value="CAK9254382.1"/>
    <property type="molecule type" value="Genomic_DNA"/>
</dbReference>
<protein>
    <recommendedName>
        <fullName evidence="2">UGP3-like C-terminal hexapeptide repeats domain-containing protein</fullName>
    </recommendedName>
</protein>
<evidence type="ECO:0000259" key="2">
    <source>
        <dbReference type="Pfam" id="PF25441"/>
    </source>
</evidence>
<dbReference type="InterPro" id="IPR057388">
    <property type="entry name" value="Hexapep_UGP3_C"/>
</dbReference>
<accession>A0ABP0VLR6</accession>
<organism evidence="3 4">
    <name type="scientific">Sphagnum jensenii</name>
    <dbReference type="NCBI Taxonomy" id="128206"/>
    <lineage>
        <taxon>Eukaryota</taxon>
        <taxon>Viridiplantae</taxon>
        <taxon>Streptophyta</taxon>
        <taxon>Embryophyta</taxon>
        <taxon>Bryophyta</taxon>
        <taxon>Sphagnophytina</taxon>
        <taxon>Sphagnopsida</taxon>
        <taxon>Sphagnales</taxon>
        <taxon>Sphagnaceae</taxon>
        <taxon>Sphagnum</taxon>
    </lineage>
</organism>
<keyword evidence="4" id="KW-1185">Reference proteome</keyword>
<dbReference type="SUPFAM" id="SSF53448">
    <property type="entry name" value="Nucleotide-diphospho-sugar transferases"/>
    <property type="match status" value="1"/>
</dbReference>
<evidence type="ECO:0000313" key="3">
    <source>
        <dbReference type="EMBL" id="CAK9254382.1"/>
    </source>
</evidence>
<feature type="coiled-coil region" evidence="1">
    <location>
        <begin position="147"/>
        <end position="177"/>
    </location>
</feature>
<proteinExistence type="predicted"/>
<dbReference type="Proteomes" id="UP001497444">
    <property type="component" value="Unassembled WGS sequence"/>
</dbReference>
<evidence type="ECO:0000313" key="4">
    <source>
        <dbReference type="Proteomes" id="UP001497444"/>
    </source>
</evidence>
<dbReference type="PANTHER" id="PTHR11952">
    <property type="entry name" value="UDP- GLUCOSE PYROPHOSPHORYLASE"/>
    <property type="match status" value="1"/>
</dbReference>
<dbReference type="PANTHER" id="PTHR11952:SF14">
    <property type="entry name" value="UTP--GLUCOSE-1-PHOSPHATE URIDYLYLTRANSFERASE 3, CHLOROPLASTIC"/>
    <property type="match status" value="1"/>
</dbReference>
<name>A0ABP0VLR6_9BRYO</name>
<keyword evidence="1" id="KW-0175">Coiled coil</keyword>
<evidence type="ECO:0000256" key="1">
    <source>
        <dbReference type="SAM" id="Coils"/>
    </source>
</evidence>
<dbReference type="InterPro" id="IPR039741">
    <property type="entry name" value="UDP-sugar_pyrophosphorylase"/>
</dbReference>
<dbReference type="Pfam" id="PF25441">
    <property type="entry name" value="Hexapep_UGP3_C"/>
    <property type="match status" value="1"/>
</dbReference>
<dbReference type="Gene3D" id="3.90.550.10">
    <property type="entry name" value="Spore Coat Polysaccharide Biosynthesis Protein SpsA, Chain A"/>
    <property type="match status" value="1"/>
</dbReference>
<comment type="caution">
    <text evidence="3">The sequence shown here is derived from an EMBL/GenBank/DDBJ whole genome shotgun (WGS) entry which is preliminary data.</text>
</comment>
<feature type="domain" description="UGP3-like C-terminal hexapeptide repeats" evidence="2">
    <location>
        <begin position="793"/>
        <end position="958"/>
    </location>
</feature>